<keyword evidence="1" id="KW-0547">Nucleotide-binding</keyword>
<evidence type="ECO:0000313" key="5">
    <source>
        <dbReference type="Proteomes" id="UP000439903"/>
    </source>
</evidence>
<dbReference type="OrthoDB" id="2358191at2759"/>
<dbReference type="InterPro" id="IPR051681">
    <property type="entry name" value="Ser/Thr_Kinases-Pseudokinases"/>
</dbReference>
<accession>A0A8H4AUD4</accession>
<protein>
    <submittedName>
        <fullName evidence="4">Kinase-like protein</fullName>
    </submittedName>
</protein>
<organism evidence="4 5">
    <name type="scientific">Gigaspora margarita</name>
    <dbReference type="NCBI Taxonomy" id="4874"/>
    <lineage>
        <taxon>Eukaryota</taxon>
        <taxon>Fungi</taxon>
        <taxon>Fungi incertae sedis</taxon>
        <taxon>Mucoromycota</taxon>
        <taxon>Glomeromycotina</taxon>
        <taxon>Glomeromycetes</taxon>
        <taxon>Diversisporales</taxon>
        <taxon>Gigasporaceae</taxon>
        <taxon>Gigaspora</taxon>
    </lineage>
</organism>
<gene>
    <name evidence="4" type="ORF">F8M41_010910</name>
</gene>
<comment type="caution">
    <text evidence="4">The sequence shown here is derived from an EMBL/GenBank/DDBJ whole genome shotgun (WGS) entry which is preliminary data.</text>
</comment>
<proteinExistence type="predicted"/>
<dbReference type="AlphaFoldDB" id="A0A8H4AUD4"/>
<dbReference type="GO" id="GO:0097527">
    <property type="term" value="P:necroptotic signaling pathway"/>
    <property type="evidence" value="ECO:0007669"/>
    <property type="project" value="TreeGrafter"/>
</dbReference>
<evidence type="ECO:0000256" key="1">
    <source>
        <dbReference type="ARBA" id="ARBA00022741"/>
    </source>
</evidence>
<reference evidence="4 5" key="1">
    <citation type="journal article" date="2019" name="Environ. Microbiol.">
        <title>At the nexus of three kingdoms: the genome of the mycorrhizal fungus Gigaspora margarita provides insights into plant, endobacterial and fungal interactions.</title>
        <authorList>
            <person name="Venice F."/>
            <person name="Ghignone S."/>
            <person name="Salvioli di Fossalunga A."/>
            <person name="Amselem J."/>
            <person name="Novero M."/>
            <person name="Xianan X."/>
            <person name="Sedzielewska Toro K."/>
            <person name="Morin E."/>
            <person name="Lipzen A."/>
            <person name="Grigoriev I.V."/>
            <person name="Henrissat B."/>
            <person name="Martin F.M."/>
            <person name="Bonfante P."/>
        </authorList>
    </citation>
    <scope>NUCLEOTIDE SEQUENCE [LARGE SCALE GENOMIC DNA]</scope>
    <source>
        <strain evidence="4 5">BEG34</strain>
    </source>
</reference>
<dbReference type="PANTHER" id="PTHR44329:SF298">
    <property type="entry name" value="MIXED LINEAGE KINASE DOMAIN-LIKE PROTEIN"/>
    <property type="match status" value="1"/>
</dbReference>
<dbReference type="GO" id="GO:0005524">
    <property type="term" value="F:ATP binding"/>
    <property type="evidence" value="ECO:0007669"/>
    <property type="project" value="UniProtKB-KW"/>
</dbReference>
<evidence type="ECO:0000313" key="4">
    <source>
        <dbReference type="EMBL" id="KAF0532956.1"/>
    </source>
</evidence>
<evidence type="ECO:0000259" key="3">
    <source>
        <dbReference type="PROSITE" id="PS50011"/>
    </source>
</evidence>
<dbReference type="EMBL" id="WTPW01000226">
    <property type="protein sequence ID" value="KAF0532956.1"/>
    <property type="molecule type" value="Genomic_DNA"/>
</dbReference>
<name>A0A8H4AUD4_GIGMA</name>
<evidence type="ECO:0000256" key="2">
    <source>
        <dbReference type="ARBA" id="ARBA00022840"/>
    </source>
</evidence>
<keyword evidence="4" id="KW-0808">Transferase</keyword>
<keyword evidence="2" id="KW-0067">ATP-binding</keyword>
<dbReference type="PROSITE" id="PS50011">
    <property type="entry name" value="PROTEIN_KINASE_DOM"/>
    <property type="match status" value="1"/>
</dbReference>
<dbReference type="PANTHER" id="PTHR44329">
    <property type="entry name" value="SERINE/THREONINE-PROTEIN KINASE TNNI3K-RELATED"/>
    <property type="match status" value="1"/>
</dbReference>
<dbReference type="Proteomes" id="UP000439903">
    <property type="component" value="Unassembled WGS sequence"/>
</dbReference>
<sequence length="220" mass="24634">MHTTKGYHGTIFSAKYLGEKVILKKHNDTTGIKGCKRLFKELCISVLANGHPSVLTFLGDTIDPETNNFIIVSQLANENITLGLQHLHKQNIIHKDLSPENILMNDGIPKISDYGSPTKVDDQSFSSSIGAFYPHYRDPQAFLDACFVPNFKSDIYSPGLILWELTSGVVPFSAFNDNILCLGIYMLHNGLQNDIIEGTPIEYSLSYKQCWNIEPQKVQN</sequence>
<dbReference type="InterPro" id="IPR011009">
    <property type="entry name" value="Kinase-like_dom_sf"/>
</dbReference>
<dbReference type="GO" id="GO:0004672">
    <property type="term" value="F:protein kinase activity"/>
    <property type="evidence" value="ECO:0007669"/>
    <property type="project" value="InterPro"/>
</dbReference>
<dbReference type="Pfam" id="PF00069">
    <property type="entry name" value="Pkinase"/>
    <property type="match status" value="1"/>
</dbReference>
<dbReference type="InterPro" id="IPR000719">
    <property type="entry name" value="Prot_kinase_dom"/>
</dbReference>
<dbReference type="SUPFAM" id="SSF56112">
    <property type="entry name" value="Protein kinase-like (PK-like)"/>
    <property type="match status" value="1"/>
</dbReference>
<keyword evidence="5" id="KW-1185">Reference proteome</keyword>
<feature type="domain" description="Protein kinase" evidence="3">
    <location>
        <begin position="1"/>
        <end position="220"/>
    </location>
</feature>
<dbReference type="Gene3D" id="1.10.510.10">
    <property type="entry name" value="Transferase(Phosphotransferase) domain 1"/>
    <property type="match status" value="1"/>
</dbReference>
<dbReference type="PROSITE" id="PS00109">
    <property type="entry name" value="PROTEIN_KINASE_TYR"/>
    <property type="match status" value="1"/>
</dbReference>
<dbReference type="InterPro" id="IPR008266">
    <property type="entry name" value="Tyr_kinase_AS"/>
</dbReference>
<keyword evidence="4" id="KW-0418">Kinase</keyword>